<evidence type="ECO:0000259" key="5">
    <source>
        <dbReference type="Pfam" id="PF13817"/>
    </source>
</evidence>
<protein>
    <submittedName>
        <fullName evidence="6">Transposase</fullName>
    </submittedName>
</protein>
<dbReference type="Pfam" id="PF13817">
    <property type="entry name" value="DDE_Tnp_IS66_C"/>
    <property type="match status" value="1"/>
</dbReference>
<dbReference type="InterPro" id="IPR052344">
    <property type="entry name" value="Transposase-related"/>
</dbReference>
<reference evidence="6 7" key="1">
    <citation type="submission" date="2017-04" db="EMBL/GenBank/DDBJ databases">
        <authorList>
            <person name="Afonso C.L."/>
            <person name="Miller P.J."/>
            <person name="Scott M.A."/>
            <person name="Spackman E."/>
            <person name="Goraichik I."/>
            <person name="Dimitrov K.M."/>
            <person name="Suarez D.L."/>
            <person name="Swayne D.E."/>
        </authorList>
    </citation>
    <scope>NUCLEOTIDE SEQUENCE [LARGE SCALE GENOMIC DNA]</scope>
    <source>
        <strain evidence="6 7">LMG26642</strain>
    </source>
</reference>
<evidence type="ECO:0000259" key="3">
    <source>
        <dbReference type="Pfam" id="PF13005"/>
    </source>
</evidence>
<feature type="domain" description="Transposase IS66 C-terminal" evidence="5">
    <location>
        <begin position="475"/>
        <end position="510"/>
    </location>
</feature>
<evidence type="ECO:0000259" key="2">
    <source>
        <dbReference type="Pfam" id="PF03050"/>
    </source>
</evidence>
<feature type="domain" description="Transposase TnpC homeodomain" evidence="4">
    <location>
        <begin position="32"/>
        <end position="114"/>
    </location>
</feature>
<keyword evidence="7" id="KW-1185">Reference proteome</keyword>
<accession>A0A1X7MPF8</accession>
<gene>
    <name evidence="6" type="ORF">SAMN04488700_0168</name>
</gene>
<evidence type="ECO:0000259" key="4">
    <source>
        <dbReference type="Pfam" id="PF13007"/>
    </source>
</evidence>
<evidence type="ECO:0000313" key="6">
    <source>
        <dbReference type="EMBL" id="SMH26504.1"/>
    </source>
</evidence>
<dbReference type="Proteomes" id="UP000193435">
    <property type="component" value="Unassembled WGS sequence"/>
</dbReference>
<dbReference type="STRING" id="1073423.SAMN04488700_0168"/>
<dbReference type="Pfam" id="PF03050">
    <property type="entry name" value="DDE_Tnp_IS66"/>
    <property type="match status" value="1"/>
</dbReference>
<proteinExistence type="predicted"/>
<dbReference type="Pfam" id="PF13005">
    <property type="entry name" value="zf-IS66"/>
    <property type="match status" value="1"/>
</dbReference>
<feature type="coiled-coil region" evidence="1">
    <location>
        <begin position="8"/>
        <end position="42"/>
    </location>
</feature>
<feature type="domain" description="Transposase IS66 zinc-finger binding" evidence="3">
    <location>
        <begin position="122"/>
        <end position="166"/>
    </location>
</feature>
<evidence type="ECO:0000313" key="7">
    <source>
        <dbReference type="Proteomes" id="UP000193435"/>
    </source>
</evidence>
<dbReference type="InterPro" id="IPR039552">
    <property type="entry name" value="IS66_C"/>
</dbReference>
<name>A0A1X7MPF8_9LACT</name>
<sequence length="525" mass="60803">MWKMTELEQILIKKLELANEQNKQLTEQLALLTEQVQLLTQKLFGRSSEKSKMIPPVENQLSLFTDEDLNLFNEAEIDQDKKAPEINHLEDFKVKRRTIGQKEKMIKELPVVNVNCLLHEEECHCEWCNTELNIIGKEEVRQEVEFIPAHLKVRKIMRYAYECPTCKKDGADAIVKAPTPAPVIPRSLASASSVAWLMHQKFELSIPFYRQEKEWENYGIVLSRATMANWVITASNLWLKPIYDLLHKQLLQSRVIHVDETTMQVLKEPNKPATSKSYMWLYQSSKDASEQMALYQYKPTRAGENARKFLEGYHGFMHCDGYEGYNKVTDVTRVGCWAHLRRKFNDGIPKNSTKTNSQSEVGKNFCDELFEIERSIAYLSPEERLSLRKEKAIPLLNQFWNWVEHTNALKNSILGKALQYAKNQKIYLMNYLEDGECQLSNNLAERSIRPFVVGRKAWNFSTSTKGATASGVVYSLIQTAKLNGLNPTKYLNYLFEELPDTPFKEYPELLQALLPWSVEVQENCK</sequence>
<dbReference type="Pfam" id="PF13007">
    <property type="entry name" value="LZ_Tnp_IS66"/>
    <property type="match status" value="1"/>
</dbReference>
<dbReference type="PANTHER" id="PTHR33678">
    <property type="entry name" value="BLL1576 PROTEIN"/>
    <property type="match status" value="1"/>
</dbReference>
<keyword evidence="1" id="KW-0175">Coiled coil</keyword>
<feature type="domain" description="Transposase IS66 central" evidence="2">
    <location>
        <begin position="186"/>
        <end position="468"/>
    </location>
</feature>
<dbReference type="NCBIfam" id="NF033517">
    <property type="entry name" value="transpos_IS66"/>
    <property type="match status" value="1"/>
</dbReference>
<dbReference type="PANTHER" id="PTHR33678:SF1">
    <property type="entry name" value="BLL1576 PROTEIN"/>
    <property type="match status" value="1"/>
</dbReference>
<dbReference type="InterPro" id="IPR024463">
    <property type="entry name" value="Transposase_TnpC_homeodom"/>
</dbReference>
<dbReference type="InterPro" id="IPR004291">
    <property type="entry name" value="Transposase_IS66_central"/>
</dbReference>
<evidence type="ECO:0000256" key="1">
    <source>
        <dbReference type="SAM" id="Coils"/>
    </source>
</evidence>
<dbReference type="InterPro" id="IPR024474">
    <property type="entry name" value="Znf_dom_IS66"/>
</dbReference>
<dbReference type="EMBL" id="FXBJ01000002">
    <property type="protein sequence ID" value="SMH26504.1"/>
    <property type="molecule type" value="Genomic_DNA"/>
</dbReference>
<organism evidence="6 7">
    <name type="scientific">Carnobacterium iners</name>
    <dbReference type="NCBI Taxonomy" id="1073423"/>
    <lineage>
        <taxon>Bacteria</taxon>
        <taxon>Bacillati</taxon>
        <taxon>Bacillota</taxon>
        <taxon>Bacilli</taxon>
        <taxon>Lactobacillales</taxon>
        <taxon>Carnobacteriaceae</taxon>
        <taxon>Carnobacterium</taxon>
    </lineage>
</organism>
<dbReference type="AlphaFoldDB" id="A0A1X7MPF8"/>